<evidence type="ECO:0000256" key="6">
    <source>
        <dbReference type="ARBA" id="ARBA00022882"/>
    </source>
</evidence>
<keyword evidence="2" id="KW-0813">Transport</keyword>
<reference evidence="15" key="1">
    <citation type="submission" date="2016-11" db="UniProtKB">
        <authorList>
            <consortium name="WormBaseParasite"/>
        </authorList>
    </citation>
    <scope>IDENTIFICATION</scope>
</reference>
<dbReference type="GO" id="GO:0008076">
    <property type="term" value="C:voltage-gated potassium channel complex"/>
    <property type="evidence" value="ECO:0007669"/>
    <property type="project" value="InterPro"/>
</dbReference>
<evidence type="ECO:0000256" key="8">
    <source>
        <dbReference type="ARBA" id="ARBA00022989"/>
    </source>
</evidence>
<organism evidence="14 15">
    <name type="scientific">Meloidogyne hapla</name>
    <name type="common">Root-knot nematode worm</name>
    <dbReference type="NCBI Taxonomy" id="6305"/>
    <lineage>
        <taxon>Eukaryota</taxon>
        <taxon>Metazoa</taxon>
        <taxon>Ecdysozoa</taxon>
        <taxon>Nematoda</taxon>
        <taxon>Chromadorea</taxon>
        <taxon>Rhabditida</taxon>
        <taxon>Tylenchina</taxon>
        <taxon>Tylenchomorpha</taxon>
        <taxon>Tylenchoidea</taxon>
        <taxon>Meloidogynidae</taxon>
        <taxon>Meloidogyninae</taxon>
        <taxon>Meloidogyne</taxon>
    </lineage>
</organism>
<evidence type="ECO:0000259" key="13">
    <source>
        <dbReference type="SMART" id="SM00225"/>
    </source>
</evidence>
<feature type="transmembrane region" description="Helical" evidence="12">
    <location>
        <begin position="192"/>
        <end position="213"/>
    </location>
</feature>
<keyword evidence="10 12" id="KW-0472">Membrane</keyword>
<dbReference type="GO" id="GO:0005250">
    <property type="term" value="F:A-type (transient outward) potassium channel activity"/>
    <property type="evidence" value="ECO:0007669"/>
    <property type="project" value="TreeGrafter"/>
</dbReference>
<dbReference type="InterPro" id="IPR021645">
    <property type="entry name" value="Shal-type_N"/>
</dbReference>
<dbReference type="SUPFAM" id="SSF81324">
    <property type="entry name" value="Voltage-gated potassium channels"/>
    <property type="match status" value="1"/>
</dbReference>
<dbReference type="InterPro" id="IPR003131">
    <property type="entry name" value="T1-type_BTB"/>
</dbReference>
<dbReference type="Gene3D" id="3.30.710.10">
    <property type="entry name" value="Potassium Channel Kv1.1, Chain A"/>
    <property type="match status" value="1"/>
</dbReference>
<dbReference type="FunFam" id="3.30.710.10:FF:000152">
    <property type="entry name" value="Predicted protein"/>
    <property type="match status" value="1"/>
</dbReference>
<feature type="transmembrane region" description="Helical" evidence="12">
    <location>
        <begin position="220"/>
        <end position="238"/>
    </location>
</feature>
<dbReference type="InterPro" id="IPR003974">
    <property type="entry name" value="K_chnl_volt-dep_Kv3"/>
</dbReference>
<evidence type="ECO:0000256" key="9">
    <source>
        <dbReference type="ARBA" id="ARBA00023065"/>
    </source>
</evidence>
<keyword evidence="14" id="KW-1185">Reference proteome</keyword>
<keyword evidence="4 12" id="KW-0812">Transmembrane</keyword>
<dbReference type="PANTHER" id="PTHR11537">
    <property type="entry name" value="VOLTAGE-GATED POTASSIUM CHANNEL"/>
    <property type="match status" value="1"/>
</dbReference>
<proteinExistence type="predicted"/>
<keyword evidence="9" id="KW-0406">Ion transport</keyword>
<evidence type="ECO:0000256" key="1">
    <source>
        <dbReference type="ARBA" id="ARBA00004141"/>
    </source>
</evidence>
<dbReference type="Pfam" id="PF02214">
    <property type="entry name" value="BTB_2"/>
    <property type="match status" value="1"/>
</dbReference>
<dbReference type="GO" id="GO:0051260">
    <property type="term" value="P:protein homooligomerization"/>
    <property type="evidence" value="ECO:0007669"/>
    <property type="project" value="InterPro"/>
</dbReference>
<protein>
    <submittedName>
        <fullName evidence="15">BTB domain-containing protein</fullName>
    </submittedName>
</protein>
<keyword evidence="6" id="KW-0851">Voltage-gated channel</keyword>
<evidence type="ECO:0000256" key="10">
    <source>
        <dbReference type="ARBA" id="ARBA00023136"/>
    </source>
</evidence>
<evidence type="ECO:0000256" key="5">
    <source>
        <dbReference type="ARBA" id="ARBA00022826"/>
    </source>
</evidence>
<dbReference type="OMA" id="ALMDHEM"/>
<dbReference type="Proteomes" id="UP000095281">
    <property type="component" value="Unplaced"/>
</dbReference>
<dbReference type="SUPFAM" id="SSF54695">
    <property type="entry name" value="POZ domain"/>
    <property type="match status" value="1"/>
</dbReference>
<keyword evidence="7" id="KW-0630">Potassium</keyword>
<evidence type="ECO:0000313" key="15">
    <source>
        <dbReference type="WBParaSite" id="MhA1_Contig338.frz3.gene9"/>
    </source>
</evidence>
<evidence type="ECO:0000256" key="2">
    <source>
        <dbReference type="ARBA" id="ARBA00022448"/>
    </source>
</evidence>
<accession>A0A1I8BMW8</accession>
<sequence length="248" mass="28850">MGSSAAAAWLPFAKASAVGWSPISRTSLPKPPAALKRRYDTWKNTLERFPETLLGSNEREFFYDEDAKEYFFDRDPDLFRHILAFYRTGRLHYPQTECLVSYEEELAFFGIIPDLISDCCYEDYKDKKRENQERLMEERIDAPEKRKDLTFRVTGFFIAVSVLCNIIETIPCKYLAHTYGSISCGDLYEKQFFVLDTACVVIFTIEYLFRLYAAPDRCKFVRSIMSLIDVIAILPYYIGLGLQVNKIF</sequence>
<dbReference type="PANTHER" id="PTHR11537:SF105">
    <property type="entry name" value="POTASSIUM VOLTAGE-GATED CHANNEL PROTEIN SHAL"/>
    <property type="match status" value="1"/>
</dbReference>
<evidence type="ECO:0000313" key="14">
    <source>
        <dbReference type="Proteomes" id="UP000095281"/>
    </source>
</evidence>
<dbReference type="Pfam" id="PF00520">
    <property type="entry name" value="Ion_trans"/>
    <property type="match status" value="1"/>
</dbReference>
<dbReference type="InterPro" id="IPR005821">
    <property type="entry name" value="Ion_trans_dom"/>
</dbReference>
<evidence type="ECO:0000256" key="7">
    <source>
        <dbReference type="ARBA" id="ARBA00022958"/>
    </source>
</evidence>
<dbReference type="InterPro" id="IPR011333">
    <property type="entry name" value="SKP1/BTB/POZ_sf"/>
</dbReference>
<keyword evidence="3" id="KW-0633">Potassium transport</keyword>
<dbReference type="AlphaFoldDB" id="A0A1I8BMW8"/>
<evidence type="ECO:0000256" key="12">
    <source>
        <dbReference type="SAM" id="Phobius"/>
    </source>
</evidence>
<evidence type="ECO:0000256" key="4">
    <source>
        <dbReference type="ARBA" id="ARBA00022692"/>
    </source>
</evidence>
<dbReference type="InterPro" id="IPR027359">
    <property type="entry name" value="Volt_channel_dom_sf"/>
</dbReference>
<name>A0A1I8BMW8_MELHA</name>
<evidence type="ECO:0000256" key="3">
    <source>
        <dbReference type="ARBA" id="ARBA00022538"/>
    </source>
</evidence>
<dbReference type="GO" id="GO:0001508">
    <property type="term" value="P:action potential"/>
    <property type="evidence" value="ECO:0007669"/>
    <property type="project" value="TreeGrafter"/>
</dbReference>
<keyword evidence="11" id="KW-0407">Ion channel</keyword>
<dbReference type="InterPro" id="IPR000210">
    <property type="entry name" value="BTB/POZ_dom"/>
</dbReference>
<dbReference type="Gene3D" id="1.20.120.350">
    <property type="entry name" value="Voltage-gated potassium channels. Chain C"/>
    <property type="match status" value="1"/>
</dbReference>
<comment type="subcellular location">
    <subcellularLocation>
        <location evidence="1">Membrane</location>
        <topology evidence="1">Multi-pass membrane protein</topology>
    </subcellularLocation>
</comment>
<keyword evidence="5" id="KW-0631">Potassium channel</keyword>
<dbReference type="InterPro" id="IPR028325">
    <property type="entry name" value="VG_K_chnl"/>
</dbReference>
<dbReference type="SMART" id="SM00225">
    <property type="entry name" value="BTB"/>
    <property type="match status" value="1"/>
</dbReference>
<dbReference type="WBParaSite" id="MhA1_Contig338.frz3.gene9">
    <property type="protein sequence ID" value="MhA1_Contig338.frz3.gene9"/>
    <property type="gene ID" value="MhA1_Contig338.frz3.gene9"/>
</dbReference>
<dbReference type="Pfam" id="PF11601">
    <property type="entry name" value="Shal-type"/>
    <property type="match status" value="1"/>
</dbReference>
<evidence type="ECO:0000256" key="11">
    <source>
        <dbReference type="ARBA" id="ARBA00023303"/>
    </source>
</evidence>
<keyword evidence="8 12" id="KW-1133">Transmembrane helix</keyword>
<dbReference type="PRINTS" id="PR00169">
    <property type="entry name" value="KCHANNEL"/>
</dbReference>
<dbReference type="PRINTS" id="PR01498">
    <property type="entry name" value="SHAWCHANNEL"/>
</dbReference>
<feature type="domain" description="BTB" evidence="13">
    <location>
        <begin position="33"/>
        <end position="127"/>
    </location>
</feature>